<gene>
    <name evidence="8" type="ORF">PPRO1472_LOCUS739</name>
    <name evidence="9" type="ORF">PPROV_000640600</name>
</gene>
<organism evidence="8">
    <name type="scientific">Pycnococcus provasolii</name>
    <dbReference type="NCBI Taxonomy" id="41880"/>
    <lineage>
        <taxon>Eukaryota</taxon>
        <taxon>Viridiplantae</taxon>
        <taxon>Chlorophyta</taxon>
        <taxon>Pseudoscourfieldiophyceae</taxon>
        <taxon>Pseudoscourfieldiales</taxon>
        <taxon>Pycnococcaceae</taxon>
        <taxon>Pycnococcus</taxon>
    </lineage>
</organism>
<dbReference type="PIRSF" id="PIRSF016020">
    <property type="entry name" value="PHexose_mutarotase"/>
    <property type="match status" value="1"/>
</dbReference>
<dbReference type="EMBL" id="BNJQ01000017">
    <property type="protein sequence ID" value="GHP07664.1"/>
    <property type="molecule type" value="Genomic_DNA"/>
</dbReference>
<keyword evidence="4 5" id="KW-0413">Isomerase</keyword>
<protein>
    <recommendedName>
        <fullName evidence="3 5">glucose-6-phosphate 1-epimerase</fullName>
        <ecNumber evidence="3 5">5.1.3.15</ecNumber>
    </recommendedName>
</protein>
<dbReference type="PROSITE" id="PS51257">
    <property type="entry name" value="PROKAR_LIPOPROTEIN"/>
    <property type="match status" value="1"/>
</dbReference>
<sequence>MQARVISSSSSSGGGACATTYEHGAHLTGWKASFDGDKDAVDVIFTSGSAIFKPPKAIRGGIPVCWPQFANYGPLELQHGFARNCAWKVTDEKEGSIEYTLTYDDIDDEQKAMVPGPFTLKIRHVVVDGTRMRTYMSVTNESEKELEFTTALHTYFVVGDITKTSVSGCKGLSYLDAPPHGSASSDRVLVDEDKDEKITFAGELDRIYFNTPNEVVIHDDARSLEIVVRKSIKGEEHLSELPDAVVWNPWIDKSKATGDLGDDEYKGFVCVETASVKNKIKVPARGGWHGHGGWTWSTAHEIEVRKK</sequence>
<dbReference type="GO" id="GO:0047938">
    <property type="term" value="F:glucose-6-phosphate 1-epimerase activity"/>
    <property type="evidence" value="ECO:0007669"/>
    <property type="project" value="UniProtKB-UniRule"/>
</dbReference>
<feature type="binding site" evidence="7">
    <location>
        <position position="78"/>
    </location>
    <ligand>
        <name>substrate</name>
    </ligand>
</feature>
<evidence type="ECO:0000256" key="6">
    <source>
        <dbReference type="PIRSR" id="PIRSR016020-1"/>
    </source>
</evidence>
<dbReference type="OrthoDB" id="1659429at2759"/>
<comment type="similarity">
    <text evidence="2 5">Belongs to the glucose-6-phosphate 1-epimerase family.</text>
</comment>
<feature type="active site" evidence="6">
    <location>
        <position position="153"/>
    </location>
</feature>
<dbReference type="Gene3D" id="2.70.98.10">
    <property type="match status" value="1"/>
</dbReference>
<feature type="active site" evidence="6">
    <location>
        <position position="272"/>
    </location>
</feature>
<evidence type="ECO:0000256" key="2">
    <source>
        <dbReference type="ARBA" id="ARBA00005866"/>
    </source>
</evidence>
<dbReference type="InterPro" id="IPR011013">
    <property type="entry name" value="Gal_mutarotase_sf_dom"/>
</dbReference>
<dbReference type="GO" id="GO:0005975">
    <property type="term" value="P:carbohydrate metabolic process"/>
    <property type="evidence" value="ECO:0007669"/>
    <property type="project" value="InterPro"/>
</dbReference>
<feature type="binding site" evidence="7">
    <location>
        <position position="83"/>
    </location>
    <ligand>
        <name>substrate</name>
    </ligand>
</feature>
<dbReference type="InterPro" id="IPR025532">
    <property type="entry name" value="G6P_1-epimerase"/>
</dbReference>
<evidence type="ECO:0000256" key="4">
    <source>
        <dbReference type="ARBA" id="ARBA00023235"/>
    </source>
</evidence>
<dbReference type="CDD" id="cd09020">
    <property type="entry name" value="D-hex-6-P-epi_like"/>
    <property type="match status" value="1"/>
</dbReference>
<reference evidence="9" key="1">
    <citation type="submission" date="2020-10" db="EMBL/GenBank/DDBJ databases">
        <title>Unveiling of a novel bifunctional photoreceptor, Dualchrome1, isolated from a cosmopolitan green alga.</title>
        <authorList>
            <person name="Suzuki S."/>
            <person name="Kawachi M."/>
        </authorList>
    </citation>
    <scope>NUCLEOTIDE SEQUENCE</scope>
    <source>
        <strain evidence="9">NIES 2893</strain>
    </source>
</reference>
<dbReference type="EMBL" id="HBDW01001084">
    <property type="protein sequence ID" value="CAD8217299.1"/>
    <property type="molecule type" value="Transcribed_RNA"/>
</dbReference>
<dbReference type="SUPFAM" id="SSF74650">
    <property type="entry name" value="Galactose mutarotase-like"/>
    <property type="match status" value="1"/>
</dbReference>
<comment type="catalytic activity">
    <reaction evidence="1">
        <text>alpha-D-glucose 6-phosphate = beta-D-glucose 6-phosphate</text>
        <dbReference type="Rhea" id="RHEA:16249"/>
        <dbReference type="ChEBI" id="CHEBI:58225"/>
        <dbReference type="ChEBI" id="CHEBI:58247"/>
        <dbReference type="EC" id="5.1.3.15"/>
    </reaction>
</comment>
<dbReference type="PANTHER" id="PTHR11122:SF13">
    <property type="entry name" value="GLUCOSE-6-PHOSPHATE 1-EPIMERASE"/>
    <property type="match status" value="1"/>
</dbReference>
<proteinExistence type="inferred from homology"/>
<reference evidence="8" key="2">
    <citation type="submission" date="2021-01" db="EMBL/GenBank/DDBJ databases">
        <authorList>
            <person name="Corre E."/>
            <person name="Pelletier E."/>
            <person name="Niang G."/>
            <person name="Scheremetjew M."/>
            <person name="Finn R."/>
            <person name="Kale V."/>
            <person name="Holt S."/>
            <person name="Cochrane G."/>
            <person name="Meng A."/>
            <person name="Brown T."/>
            <person name="Cohen L."/>
        </authorList>
    </citation>
    <scope>NUCLEOTIDE SEQUENCE</scope>
    <source>
        <strain evidence="8">RCC251</strain>
    </source>
</reference>
<keyword evidence="10" id="KW-1185">Reference proteome</keyword>
<evidence type="ECO:0000313" key="10">
    <source>
        <dbReference type="Proteomes" id="UP000660262"/>
    </source>
</evidence>
<dbReference type="EC" id="5.1.3.15" evidence="3 5"/>
<evidence type="ECO:0000256" key="7">
    <source>
        <dbReference type="PIRSR" id="PIRSR016020-2"/>
    </source>
</evidence>
<dbReference type="GO" id="GO:0005737">
    <property type="term" value="C:cytoplasm"/>
    <property type="evidence" value="ECO:0007669"/>
    <property type="project" value="TreeGrafter"/>
</dbReference>
<dbReference type="InterPro" id="IPR008183">
    <property type="entry name" value="Aldose_1/G6P_1-epimerase"/>
</dbReference>
<evidence type="ECO:0000313" key="8">
    <source>
        <dbReference type="EMBL" id="CAD8217299.1"/>
    </source>
</evidence>
<dbReference type="GO" id="GO:0030246">
    <property type="term" value="F:carbohydrate binding"/>
    <property type="evidence" value="ECO:0007669"/>
    <property type="project" value="UniProtKB-UniRule"/>
</dbReference>
<accession>A0A6T5X8H8</accession>
<dbReference type="InterPro" id="IPR014718">
    <property type="entry name" value="GH-type_carb-bd"/>
</dbReference>
<dbReference type="Proteomes" id="UP000660262">
    <property type="component" value="Unassembled WGS sequence"/>
</dbReference>
<evidence type="ECO:0000313" key="9">
    <source>
        <dbReference type="EMBL" id="GHP07664.1"/>
    </source>
</evidence>
<evidence type="ECO:0000256" key="1">
    <source>
        <dbReference type="ARBA" id="ARBA00001096"/>
    </source>
</evidence>
<evidence type="ECO:0000256" key="3">
    <source>
        <dbReference type="ARBA" id="ARBA00012083"/>
    </source>
</evidence>
<dbReference type="Pfam" id="PF01263">
    <property type="entry name" value="Aldose_epim"/>
    <property type="match status" value="1"/>
</dbReference>
<dbReference type="PANTHER" id="PTHR11122">
    <property type="entry name" value="APOSPORY-ASSOCIATED PROTEIN C-RELATED"/>
    <property type="match status" value="1"/>
</dbReference>
<name>A0A6T5X8H8_9CHLO</name>
<feature type="binding site" evidence="7">
    <location>
        <position position="59"/>
    </location>
    <ligand>
        <name>substrate</name>
    </ligand>
</feature>
<dbReference type="AlphaFoldDB" id="A0A6T5X8H8"/>
<evidence type="ECO:0000256" key="5">
    <source>
        <dbReference type="PIRNR" id="PIRNR016020"/>
    </source>
</evidence>